<dbReference type="EMBL" id="AP019302">
    <property type="protein sequence ID" value="BBH05881.1"/>
    <property type="molecule type" value="Genomic_DNA"/>
</dbReference>
<protein>
    <submittedName>
        <fullName evidence="1">Uncharacterized protein</fullName>
    </submittedName>
</protein>
<proteinExistence type="predicted"/>
<sequence>MKVFRFAFAIVSGETVNNWRWFLQKISDVLLDSFIEYAVMFFGMFGWKLWGYALHSWVCIARTSFMGQETPQEWRA</sequence>
<gene>
    <name evidence="1" type="ORF">Prudu_017392</name>
</gene>
<organism evidence="1">
    <name type="scientific">Prunus dulcis</name>
    <name type="common">Almond</name>
    <name type="synonym">Amygdalus dulcis</name>
    <dbReference type="NCBI Taxonomy" id="3755"/>
    <lineage>
        <taxon>Eukaryota</taxon>
        <taxon>Viridiplantae</taxon>
        <taxon>Streptophyta</taxon>
        <taxon>Embryophyta</taxon>
        <taxon>Tracheophyta</taxon>
        <taxon>Spermatophyta</taxon>
        <taxon>Magnoliopsida</taxon>
        <taxon>eudicotyledons</taxon>
        <taxon>Gunneridae</taxon>
        <taxon>Pentapetalae</taxon>
        <taxon>rosids</taxon>
        <taxon>fabids</taxon>
        <taxon>Rosales</taxon>
        <taxon>Rosaceae</taxon>
        <taxon>Amygdaloideae</taxon>
        <taxon>Amygdaleae</taxon>
        <taxon>Prunus</taxon>
    </lineage>
</organism>
<name>A0A4Y1RNG9_PRUDU</name>
<reference evidence="1" key="1">
    <citation type="journal article" date="2019" name="Science">
        <title>Mutation of a bHLH transcription factor allowed almond domestication.</title>
        <authorList>
            <person name="Sanchez-Perez R."/>
            <person name="Pavan S."/>
            <person name="Mazzeo R."/>
            <person name="Moldovan C."/>
            <person name="Aiese Cigliano R."/>
            <person name="Del Cueto J."/>
            <person name="Ricciardi F."/>
            <person name="Lotti C."/>
            <person name="Ricciardi L."/>
            <person name="Dicenta F."/>
            <person name="Lopez-Marques R.L."/>
            <person name="Lindberg Moller B."/>
        </authorList>
    </citation>
    <scope>NUCLEOTIDE SEQUENCE</scope>
</reference>
<dbReference type="AlphaFoldDB" id="A0A4Y1RNG9"/>
<accession>A0A4Y1RNG9</accession>
<evidence type="ECO:0000313" key="1">
    <source>
        <dbReference type="EMBL" id="BBH05881.1"/>
    </source>
</evidence>